<dbReference type="Proteomes" id="UP000012960">
    <property type="component" value="Unplaced"/>
</dbReference>
<accession>A0A804JPC1</accession>
<proteinExistence type="predicted"/>
<keyword evidence="3" id="KW-1185">Reference proteome</keyword>
<evidence type="ECO:0000313" key="1">
    <source>
        <dbReference type="EMBL" id="CAG1848446.1"/>
    </source>
</evidence>
<dbReference type="OMA" id="WQFVEAM"/>
<organism evidence="2 3">
    <name type="scientific">Musa acuminata subsp. malaccensis</name>
    <name type="common">Wild banana</name>
    <name type="synonym">Musa malaccensis</name>
    <dbReference type="NCBI Taxonomy" id="214687"/>
    <lineage>
        <taxon>Eukaryota</taxon>
        <taxon>Viridiplantae</taxon>
        <taxon>Streptophyta</taxon>
        <taxon>Embryophyta</taxon>
        <taxon>Tracheophyta</taxon>
        <taxon>Spermatophyta</taxon>
        <taxon>Magnoliopsida</taxon>
        <taxon>Liliopsida</taxon>
        <taxon>Zingiberales</taxon>
        <taxon>Musaceae</taxon>
        <taxon>Musa</taxon>
    </lineage>
</organism>
<protein>
    <submittedName>
        <fullName evidence="1">(wild Malaysian banana) hypothetical protein</fullName>
    </submittedName>
</protein>
<dbReference type="EMBL" id="HG996471">
    <property type="protein sequence ID" value="CAG1848446.1"/>
    <property type="molecule type" value="Genomic_DNA"/>
</dbReference>
<name>A0A804JPC1_MUSAM</name>
<evidence type="ECO:0000313" key="3">
    <source>
        <dbReference type="Proteomes" id="UP000012960"/>
    </source>
</evidence>
<dbReference type="Gramene" id="Ma06_t36250.1">
    <property type="protein sequence ID" value="Ma06_p36250.1"/>
    <property type="gene ID" value="Ma06_g36250"/>
</dbReference>
<dbReference type="InParanoid" id="A0A804JPC1"/>
<gene>
    <name evidence="1" type="ORF">GSMUA_182410.1</name>
</gene>
<dbReference type="EnsemblPlants" id="Ma06_t36250.1">
    <property type="protein sequence ID" value="Ma06_p36250.1"/>
    <property type="gene ID" value="Ma06_g36250"/>
</dbReference>
<reference evidence="1" key="1">
    <citation type="submission" date="2021-03" db="EMBL/GenBank/DDBJ databases">
        <authorList>
            <consortium name="Genoscope - CEA"/>
            <person name="William W."/>
        </authorList>
    </citation>
    <scope>NUCLEOTIDE SEQUENCE</scope>
    <source>
        <strain evidence="1">Doubled-haploid Pahang</strain>
    </source>
</reference>
<evidence type="ECO:0000313" key="2">
    <source>
        <dbReference type="EnsemblPlants" id="Ma06_p36250.1"/>
    </source>
</evidence>
<reference evidence="2" key="2">
    <citation type="submission" date="2021-05" db="UniProtKB">
        <authorList>
            <consortium name="EnsemblPlants"/>
        </authorList>
    </citation>
    <scope>IDENTIFICATION</scope>
    <source>
        <strain evidence="2">subsp. malaccensis</strain>
    </source>
</reference>
<sequence>MSRKTFNYICSLVRNDLIAKASKFAFADGKILSVENQVAVALRRLGSGESLLNIGVSFGMNHSTVFQVTWQFVEAMEHRGIQHLRYNHWLARKHDWVPGFMQLRLLQDV</sequence>
<dbReference type="AlphaFoldDB" id="A0A804JPC1"/>